<dbReference type="Proteomes" id="UP001420932">
    <property type="component" value="Unassembled WGS sequence"/>
</dbReference>
<dbReference type="Gene3D" id="3.40.50.300">
    <property type="entry name" value="P-loop containing nucleotide triphosphate hydrolases"/>
    <property type="match status" value="1"/>
</dbReference>
<dbReference type="AlphaFoldDB" id="A0AAP0HGT1"/>
<dbReference type="PANTHER" id="PTHR11742:SF6">
    <property type="entry name" value="MANNOSYL-OLIGOSACCHARIDE ALPHA-1,2-MANNOSIDASE IA-RELATED"/>
    <property type="match status" value="1"/>
</dbReference>
<dbReference type="Gene3D" id="1.50.10.10">
    <property type="match status" value="1"/>
</dbReference>
<name>A0AAP0HGT1_9MAGN</name>
<protein>
    <submittedName>
        <fullName evidence="1">Uncharacterized protein</fullName>
    </submittedName>
</protein>
<keyword evidence="2" id="KW-1185">Reference proteome</keyword>
<dbReference type="InterPro" id="IPR027417">
    <property type="entry name" value="P-loop_NTPase"/>
</dbReference>
<dbReference type="InterPro" id="IPR001806">
    <property type="entry name" value="Small_GTPase"/>
</dbReference>
<dbReference type="GO" id="GO:0005525">
    <property type="term" value="F:GTP binding"/>
    <property type="evidence" value="ECO:0007669"/>
    <property type="project" value="InterPro"/>
</dbReference>
<dbReference type="InterPro" id="IPR036026">
    <property type="entry name" value="Seven-hairpin_glycosidases"/>
</dbReference>
<dbReference type="SUPFAM" id="SSF52540">
    <property type="entry name" value="P-loop containing nucleoside triphosphate hydrolases"/>
    <property type="match status" value="1"/>
</dbReference>
<dbReference type="GO" id="GO:0004571">
    <property type="term" value="F:mannosyl-oligosaccharide 1,2-alpha-mannosidase activity"/>
    <property type="evidence" value="ECO:0007669"/>
    <property type="project" value="InterPro"/>
</dbReference>
<dbReference type="EMBL" id="JBBNAF010000013">
    <property type="protein sequence ID" value="KAK9087823.1"/>
    <property type="molecule type" value="Genomic_DNA"/>
</dbReference>
<evidence type="ECO:0000313" key="2">
    <source>
        <dbReference type="Proteomes" id="UP001420932"/>
    </source>
</evidence>
<reference evidence="1 2" key="1">
    <citation type="submission" date="2024-01" db="EMBL/GenBank/DDBJ databases">
        <title>Genome assemblies of Stephania.</title>
        <authorList>
            <person name="Yang L."/>
        </authorList>
    </citation>
    <scope>NUCLEOTIDE SEQUENCE [LARGE SCALE GENOMIC DNA]</scope>
    <source>
        <strain evidence="1">YNDBR</strain>
        <tissue evidence="1">Leaf</tissue>
    </source>
</reference>
<sequence>MARIPDEEYDYLFKVVLIGYSGVGKLNLLSRFTRNEFCLESKSTTITRVPGASRSGFGSTGNPMRILNRIHGFSFIDIAFQAATRPSGLPEIGASEAVSRHRCSPHPNQSSHPKSSPLYFAITEAIDTLFIMGLDEQFQKAKKDVADRLLPAWDTPSGIPYNMINLAAGNLHNPSWTGEDVYQRRRQELTQTT</sequence>
<organism evidence="1 2">
    <name type="scientific">Stephania yunnanensis</name>
    <dbReference type="NCBI Taxonomy" id="152371"/>
    <lineage>
        <taxon>Eukaryota</taxon>
        <taxon>Viridiplantae</taxon>
        <taxon>Streptophyta</taxon>
        <taxon>Embryophyta</taxon>
        <taxon>Tracheophyta</taxon>
        <taxon>Spermatophyta</taxon>
        <taxon>Magnoliopsida</taxon>
        <taxon>Ranunculales</taxon>
        <taxon>Menispermaceae</taxon>
        <taxon>Menispermoideae</taxon>
        <taxon>Cissampelideae</taxon>
        <taxon>Stephania</taxon>
    </lineage>
</organism>
<proteinExistence type="predicted"/>
<dbReference type="GO" id="GO:0005975">
    <property type="term" value="P:carbohydrate metabolic process"/>
    <property type="evidence" value="ECO:0007669"/>
    <property type="project" value="InterPro"/>
</dbReference>
<comment type="caution">
    <text evidence="1">The sequence shown here is derived from an EMBL/GenBank/DDBJ whole genome shotgun (WGS) entry which is preliminary data.</text>
</comment>
<dbReference type="InterPro" id="IPR050749">
    <property type="entry name" value="Glycosyl_Hydrolase_47"/>
</dbReference>
<dbReference type="Pfam" id="PF00071">
    <property type="entry name" value="Ras"/>
    <property type="match status" value="1"/>
</dbReference>
<dbReference type="GO" id="GO:0005509">
    <property type="term" value="F:calcium ion binding"/>
    <property type="evidence" value="ECO:0007669"/>
    <property type="project" value="InterPro"/>
</dbReference>
<gene>
    <name evidence="1" type="ORF">Syun_030217</name>
</gene>
<dbReference type="InterPro" id="IPR012341">
    <property type="entry name" value="6hp_glycosidase-like_sf"/>
</dbReference>
<accession>A0AAP0HGT1</accession>
<dbReference type="GO" id="GO:0000139">
    <property type="term" value="C:Golgi membrane"/>
    <property type="evidence" value="ECO:0007669"/>
    <property type="project" value="TreeGrafter"/>
</dbReference>
<dbReference type="GO" id="GO:0003924">
    <property type="term" value="F:GTPase activity"/>
    <property type="evidence" value="ECO:0007669"/>
    <property type="project" value="InterPro"/>
</dbReference>
<dbReference type="GO" id="GO:0005783">
    <property type="term" value="C:endoplasmic reticulum"/>
    <property type="evidence" value="ECO:0007669"/>
    <property type="project" value="TreeGrafter"/>
</dbReference>
<dbReference type="PANTHER" id="PTHR11742">
    <property type="entry name" value="MANNOSYL-OLIGOSACCHARIDE ALPHA-1,2-MANNOSIDASE-RELATED"/>
    <property type="match status" value="1"/>
</dbReference>
<dbReference type="SUPFAM" id="SSF48225">
    <property type="entry name" value="Seven-hairpin glycosidases"/>
    <property type="match status" value="1"/>
</dbReference>
<evidence type="ECO:0000313" key="1">
    <source>
        <dbReference type="EMBL" id="KAK9087823.1"/>
    </source>
</evidence>